<name>A0A137NZL5_CONC2</name>
<keyword evidence="2" id="KW-1185">Reference proteome</keyword>
<dbReference type="AlphaFoldDB" id="A0A137NZL5"/>
<evidence type="ECO:0000313" key="2">
    <source>
        <dbReference type="Proteomes" id="UP000070444"/>
    </source>
</evidence>
<proteinExistence type="predicted"/>
<protein>
    <recommendedName>
        <fullName evidence="3">Transcription factor domain-containing protein</fullName>
    </recommendedName>
</protein>
<organism evidence="1 2">
    <name type="scientific">Conidiobolus coronatus (strain ATCC 28846 / CBS 209.66 / NRRL 28638)</name>
    <name type="common">Delacroixia coronata</name>
    <dbReference type="NCBI Taxonomy" id="796925"/>
    <lineage>
        <taxon>Eukaryota</taxon>
        <taxon>Fungi</taxon>
        <taxon>Fungi incertae sedis</taxon>
        <taxon>Zoopagomycota</taxon>
        <taxon>Entomophthoromycotina</taxon>
        <taxon>Entomophthoromycetes</taxon>
        <taxon>Entomophthorales</taxon>
        <taxon>Ancylistaceae</taxon>
        <taxon>Conidiobolus</taxon>
    </lineage>
</organism>
<dbReference type="EMBL" id="KQ964585">
    <property type="protein sequence ID" value="KXN68276.1"/>
    <property type="molecule type" value="Genomic_DNA"/>
</dbReference>
<sequence length="449" mass="52073">MKFSKSSKVLTDAVNVTQKYIESRYSSDSLINKQSISLIQYTHNVDDIHSYEWANFQDIEQFGSFIINSKKIPILEYIFRWSDDLQSIPRIQSFINDHKNLLNKNYTKSNLGYKPVIARSLLIILQENFWRGLMESYFKYFHPYRPLFSLVNFNPKTASGSLLSAIYFAGFVIQSNSTDEVYSYMHNYAICNIKKMLYTVNLSNVQALGIYSYAFYLIGSSSLSRVCCSHFGRMCHSLGLSIDRKNLNILDQYNRKLVYNIVKLYYNWTKLGISPYALISQEDEFDLDVYDPVCQLPNSSLNLYNNDYESVAYSIFCCAFAKLSNFSVAINSKFCKYEVKTVKKEIGTFNRITNEVYNDAKLALEALIDIAPEYKNQILAYLIMIKAPYIICILCIYSKKLEILNNRSLNLIQSILDNDLPSLYDKAEENDSFYSKVYNEPVSEGRFRL</sequence>
<dbReference type="Proteomes" id="UP000070444">
    <property type="component" value="Unassembled WGS sequence"/>
</dbReference>
<evidence type="ECO:0008006" key="3">
    <source>
        <dbReference type="Google" id="ProtNLM"/>
    </source>
</evidence>
<evidence type="ECO:0000313" key="1">
    <source>
        <dbReference type="EMBL" id="KXN68276.1"/>
    </source>
</evidence>
<accession>A0A137NZL5</accession>
<gene>
    <name evidence="1" type="ORF">CONCODRAFT_9505</name>
</gene>
<dbReference type="CDD" id="cd12148">
    <property type="entry name" value="fungal_TF_MHR"/>
    <property type="match status" value="1"/>
</dbReference>
<reference evidence="1 2" key="1">
    <citation type="journal article" date="2015" name="Genome Biol. Evol.">
        <title>Phylogenomic analyses indicate that early fungi evolved digesting cell walls of algal ancestors of land plants.</title>
        <authorList>
            <person name="Chang Y."/>
            <person name="Wang S."/>
            <person name="Sekimoto S."/>
            <person name="Aerts A.L."/>
            <person name="Choi C."/>
            <person name="Clum A."/>
            <person name="LaButti K.M."/>
            <person name="Lindquist E.A."/>
            <person name="Yee Ngan C."/>
            <person name="Ohm R.A."/>
            <person name="Salamov A.A."/>
            <person name="Grigoriev I.V."/>
            <person name="Spatafora J.W."/>
            <person name="Berbee M.L."/>
        </authorList>
    </citation>
    <scope>NUCLEOTIDE SEQUENCE [LARGE SCALE GENOMIC DNA]</scope>
    <source>
        <strain evidence="1 2">NRRL 28638</strain>
    </source>
</reference>